<dbReference type="EMBL" id="JBEPSM010000002">
    <property type="protein sequence ID" value="MET4634918.1"/>
    <property type="molecule type" value="Genomic_DNA"/>
</dbReference>
<gene>
    <name evidence="2" type="ORF">ABIE08_002864</name>
</gene>
<dbReference type="Proteomes" id="UP001549321">
    <property type="component" value="Unassembled WGS sequence"/>
</dbReference>
<protein>
    <submittedName>
        <fullName evidence="2">Uncharacterized protein</fullName>
    </submittedName>
</protein>
<name>A0ABV2R2E9_9HYPH</name>
<keyword evidence="1" id="KW-1133">Transmembrane helix</keyword>
<keyword evidence="1" id="KW-0812">Transmembrane</keyword>
<keyword evidence="1" id="KW-0472">Membrane</keyword>
<keyword evidence="3" id="KW-1185">Reference proteome</keyword>
<feature type="transmembrane region" description="Helical" evidence="1">
    <location>
        <begin position="6"/>
        <end position="26"/>
    </location>
</feature>
<accession>A0ABV2R2E9</accession>
<comment type="caution">
    <text evidence="2">The sequence shown here is derived from an EMBL/GenBank/DDBJ whole genome shotgun (WGS) entry which is preliminary data.</text>
</comment>
<evidence type="ECO:0000256" key="1">
    <source>
        <dbReference type="SAM" id="Phobius"/>
    </source>
</evidence>
<evidence type="ECO:0000313" key="3">
    <source>
        <dbReference type="Proteomes" id="UP001549321"/>
    </source>
</evidence>
<proteinExistence type="predicted"/>
<sequence>MVEVIVMVIVGAIAGVFAVGGLAGVLRGFGLFD</sequence>
<organism evidence="2 3">
    <name type="scientific">Kaistia defluvii</name>
    <dbReference type="NCBI Taxonomy" id="410841"/>
    <lineage>
        <taxon>Bacteria</taxon>
        <taxon>Pseudomonadati</taxon>
        <taxon>Pseudomonadota</taxon>
        <taxon>Alphaproteobacteria</taxon>
        <taxon>Hyphomicrobiales</taxon>
        <taxon>Kaistiaceae</taxon>
        <taxon>Kaistia</taxon>
    </lineage>
</organism>
<evidence type="ECO:0000313" key="2">
    <source>
        <dbReference type="EMBL" id="MET4634918.1"/>
    </source>
</evidence>
<reference evidence="2 3" key="1">
    <citation type="submission" date="2024-06" db="EMBL/GenBank/DDBJ databases">
        <title>Sorghum-associated microbial communities from plants grown in Nebraska, USA.</title>
        <authorList>
            <person name="Schachtman D."/>
        </authorList>
    </citation>
    <scope>NUCLEOTIDE SEQUENCE [LARGE SCALE GENOMIC DNA]</scope>
    <source>
        <strain evidence="2 3">3207</strain>
    </source>
</reference>